<accession>A0A3Q2QS50</accession>
<evidence type="ECO:0000313" key="4">
    <source>
        <dbReference type="Ensembl" id="ENSFHEP00000030626.1"/>
    </source>
</evidence>
<dbReference type="InterPro" id="IPR007110">
    <property type="entry name" value="Ig-like_dom"/>
</dbReference>
<dbReference type="InterPro" id="IPR036179">
    <property type="entry name" value="Ig-like_dom_sf"/>
</dbReference>
<dbReference type="InterPro" id="IPR003599">
    <property type="entry name" value="Ig_sub"/>
</dbReference>
<evidence type="ECO:0000313" key="5">
    <source>
        <dbReference type="Proteomes" id="UP000265000"/>
    </source>
</evidence>
<dbReference type="Pfam" id="PF13927">
    <property type="entry name" value="Ig_3"/>
    <property type="match status" value="1"/>
</dbReference>
<reference evidence="4" key="2">
    <citation type="submission" date="2025-09" db="UniProtKB">
        <authorList>
            <consortium name="Ensembl"/>
        </authorList>
    </citation>
    <scope>IDENTIFICATION</scope>
</reference>
<dbReference type="Proteomes" id="UP000265000">
    <property type="component" value="Unplaced"/>
</dbReference>
<keyword evidence="5" id="KW-1185">Reference proteome</keyword>
<evidence type="ECO:0000259" key="3">
    <source>
        <dbReference type="PROSITE" id="PS50835"/>
    </source>
</evidence>
<reference evidence="4" key="1">
    <citation type="submission" date="2025-08" db="UniProtKB">
        <authorList>
            <consortium name="Ensembl"/>
        </authorList>
    </citation>
    <scope>IDENTIFICATION</scope>
</reference>
<keyword evidence="1" id="KW-0812">Transmembrane</keyword>
<protein>
    <submittedName>
        <fullName evidence="4">B-cell receptor CD22</fullName>
    </submittedName>
</protein>
<dbReference type="SUPFAM" id="SSF48726">
    <property type="entry name" value="Immunoglobulin"/>
    <property type="match status" value="2"/>
</dbReference>
<feature type="domain" description="Ig-like" evidence="3">
    <location>
        <begin position="205"/>
        <end position="294"/>
    </location>
</feature>
<keyword evidence="1" id="KW-0472">Membrane</keyword>
<dbReference type="Pfam" id="PF07686">
    <property type="entry name" value="V-set"/>
    <property type="match status" value="1"/>
</dbReference>
<keyword evidence="1" id="KW-1133">Transmembrane helix</keyword>
<dbReference type="STRING" id="8078.ENSFHEP00000030626"/>
<sequence>MIKVLIFLLLQQAEKVRATWSVTFENPDHCALKGTSVEFKCSYSYPEDESVRETAWFKGMLEDDTWKRVRLSVLPSYTNRSEYQGDHINNCSLVLHDLQEDDTGHYYFWFDTNKYGRRSKQSVHLSVTELKASIRPIRVRAGDRVTLECTTTCQNHRTIWFRDGRRVTELEFHAQTEHDGNYSCTIEGLNSLQSDPVALDVLYSPLNVSIEVSGSGPLLVGSSVTLTCRSAANPAADTYTWWYRRDVSNSSLQLQEGSGQVLSISSVELTHTGAYICQAGNPVGQSRSAEVLLTVEDTVHPFIVLGIGIKVIFLLVLTPFIIWTW</sequence>
<proteinExistence type="predicted"/>
<dbReference type="SMART" id="SM00408">
    <property type="entry name" value="IGc2"/>
    <property type="match status" value="1"/>
</dbReference>
<dbReference type="Gene3D" id="2.60.40.10">
    <property type="entry name" value="Immunoglobulins"/>
    <property type="match status" value="3"/>
</dbReference>
<dbReference type="PROSITE" id="PS50835">
    <property type="entry name" value="IG_LIKE"/>
    <property type="match status" value="2"/>
</dbReference>
<feature type="transmembrane region" description="Helical" evidence="1">
    <location>
        <begin position="302"/>
        <end position="323"/>
    </location>
</feature>
<feature type="chain" id="PRO_5018713175" evidence="2">
    <location>
        <begin position="19"/>
        <end position="325"/>
    </location>
</feature>
<feature type="domain" description="Ig-like" evidence="3">
    <location>
        <begin position="128"/>
        <end position="200"/>
    </location>
</feature>
<dbReference type="SMART" id="SM00409">
    <property type="entry name" value="IG"/>
    <property type="match status" value="3"/>
</dbReference>
<dbReference type="PANTHER" id="PTHR46013:SF4">
    <property type="entry name" value="B-CELL RECEPTOR CD22-RELATED"/>
    <property type="match status" value="1"/>
</dbReference>
<evidence type="ECO:0000256" key="2">
    <source>
        <dbReference type="SAM" id="SignalP"/>
    </source>
</evidence>
<keyword evidence="2" id="KW-0732">Signal</keyword>
<dbReference type="InterPro" id="IPR013783">
    <property type="entry name" value="Ig-like_fold"/>
</dbReference>
<name>A0A3Q2QS50_FUNHE</name>
<feature type="signal peptide" evidence="2">
    <location>
        <begin position="1"/>
        <end position="18"/>
    </location>
</feature>
<dbReference type="AlphaFoldDB" id="A0A3Q2QS50"/>
<dbReference type="InterPro" id="IPR013106">
    <property type="entry name" value="Ig_V-set"/>
</dbReference>
<dbReference type="InterPro" id="IPR003598">
    <property type="entry name" value="Ig_sub2"/>
</dbReference>
<organism evidence="4 5">
    <name type="scientific">Fundulus heteroclitus</name>
    <name type="common">Killifish</name>
    <name type="synonym">Mummichog</name>
    <dbReference type="NCBI Taxonomy" id="8078"/>
    <lineage>
        <taxon>Eukaryota</taxon>
        <taxon>Metazoa</taxon>
        <taxon>Chordata</taxon>
        <taxon>Craniata</taxon>
        <taxon>Vertebrata</taxon>
        <taxon>Euteleostomi</taxon>
        <taxon>Actinopterygii</taxon>
        <taxon>Neopterygii</taxon>
        <taxon>Teleostei</taxon>
        <taxon>Neoteleostei</taxon>
        <taxon>Acanthomorphata</taxon>
        <taxon>Ovalentaria</taxon>
        <taxon>Atherinomorphae</taxon>
        <taxon>Cyprinodontiformes</taxon>
        <taxon>Fundulidae</taxon>
        <taxon>Fundulus</taxon>
    </lineage>
</organism>
<dbReference type="Ensembl" id="ENSFHET00000022305.1">
    <property type="protein sequence ID" value="ENSFHEP00000030626.1"/>
    <property type="gene ID" value="ENSFHEG00000016027.1"/>
</dbReference>
<evidence type="ECO:0000256" key="1">
    <source>
        <dbReference type="SAM" id="Phobius"/>
    </source>
</evidence>
<dbReference type="PANTHER" id="PTHR46013">
    <property type="entry name" value="VASCULAR CELL ADHESION MOLECULE 1"/>
    <property type="match status" value="1"/>
</dbReference>
<dbReference type="GeneTree" id="ENSGT01010000222294"/>